<dbReference type="OrthoDB" id="899961at2759"/>
<dbReference type="GO" id="GO:0098542">
    <property type="term" value="P:defense response to other organism"/>
    <property type="evidence" value="ECO:0007669"/>
    <property type="project" value="TreeGrafter"/>
</dbReference>
<keyword evidence="2" id="KW-0433">Leucine-rich repeat</keyword>
<evidence type="ECO:0000256" key="4">
    <source>
        <dbReference type="ARBA" id="ARBA00022741"/>
    </source>
</evidence>
<dbReference type="InterPro" id="IPR036388">
    <property type="entry name" value="WH-like_DNA-bd_sf"/>
</dbReference>
<dbReference type="GO" id="GO:0043531">
    <property type="term" value="F:ADP binding"/>
    <property type="evidence" value="ECO:0007669"/>
    <property type="project" value="InterPro"/>
</dbReference>
<evidence type="ECO:0000256" key="6">
    <source>
        <dbReference type="ARBA" id="ARBA00022840"/>
    </source>
</evidence>
<evidence type="ECO:0000256" key="2">
    <source>
        <dbReference type="ARBA" id="ARBA00022614"/>
    </source>
</evidence>
<organism evidence="8 9">
    <name type="scientific">Olea europaea subsp. europaea</name>
    <dbReference type="NCBI Taxonomy" id="158383"/>
    <lineage>
        <taxon>Eukaryota</taxon>
        <taxon>Viridiplantae</taxon>
        <taxon>Streptophyta</taxon>
        <taxon>Embryophyta</taxon>
        <taxon>Tracheophyta</taxon>
        <taxon>Spermatophyta</taxon>
        <taxon>Magnoliopsida</taxon>
        <taxon>eudicotyledons</taxon>
        <taxon>Gunneridae</taxon>
        <taxon>Pentapetalae</taxon>
        <taxon>asterids</taxon>
        <taxon>lamiids</taxon>
        <taxon>Lamiales</taxon>
        <taxon>Oleaceae</taxon>
        <taxon>Oleeae</taxon>
        <taxon>Olea</taxon>
    </lineage>
</organism>
<keyword evidence="3" id="KW-0677">Repeat</keyword>
<dbReference type="GO" id="GO:0005737">
    <property type="term" value="C:cytoplasm"/>
    <property type="evidence" value="ECO:0007669"/>
    <property type="project" value="UniProtKB-SubCell"/>
</dbReference>
<sequence length="302" mass="34800">MTVGLEKMTTQIASNLLGKPEYRQIISIAGMPGPGKTTLAKKIHKDSNVRHHFEKLSWRVVPQTYNKRKLLIDILSSLSDLDRDYISEIEDEGKLAECLYKSLKGRRYLIVMDDLWDTKAWDDLKRLFPEDRNGSRISFTSRLKNVASEISHVIIEPPLLSTDGSWDLLKKNVFKKERCPRELQDIGMQIAKNCHGLPLSVVMIAGVLSNMEKQASSWQRVAKELSSFISQKADDYIPSLKLSFWHLLNHLKSCFVYLSVFQEDEEIPVPRLLLLWITEGFIEKKRAKEPRRCSRGVPHRPN</sequence>
<evidence type="ECO:0000259" key="7">
    <source>
        <dbReference type="Pfam" id="PF00931"/>
    </source>
</evidence>
<keyword evidence="6" id="KW-0067">ATP-binding</keyword>
<dbReference type="InterPro" id="IPR002182">
    <property type="entry name" value="NB-ARC"/>
</dbReference>
<accession>A0A8S0PFJ6</accession>
<feature type="domain" description="NB-ARC" evidence="7">
    <location>
        <begin position="6"/>
        <end position="178"/>
    </location>
</feature>
<evidence type="ECO:0000313" key="9">
    <source>
        <dbReference type="Proteomes" id="UP000594638"/>
    </source>
</evidence>
<dbReference type="Gene3D" id="3.40.50.300">
    <property type="entry name" value="P-loop containing nucleotide triphosphate hydrolases"/>
    <property type="match status" value="1"/>
</dbReference>
<dbReference type="SUPFAM" id="SSF52540">
    <property type="entry name" value="P-loop containing nucleoside triphosphate hydrolases"/>
    <property type="match status" value="1"/>
</dbReference>
<dbReference type="GO" id="GO:0005524">
    <property type="term" value="F:ATP binding"/>
    <property type="evidence" value="ECO:0007669"/>
    <property type="project" value="UniProtKB-KW"/>
</dbReference>
<keyword evidence="4" id="KW-0547">Nucleotide-binding</keyword>
<dbReference type="EMBL" id="CACTIH010000020">
    <property type="protein sequence ID" value="CAA2934883.1"/>
    <property type="molecule type" value="Genomic_DNA"/>
</dbReference>
<dbReference type="Gramene" id="OE9A035051T1">
    <property type="protein sequence ID" value="OE9A035051C1"/>
    <property type="gene ID" value="OE9A035051"/>
</dbReference>
<dbReference type="AlphaFoldDB" id="A0A8S0PFJ6"/>
<dbReference type="InterPro" id="IPR042197">
    <property type="entry name" value="Apaf_helical"/>
</dbReference>
<proteinExistence type="inferred from homology"/>
<evidence type="ECO:0000256" key="3">
    <source>
        <dbReference type="ARBA" id="ARBA00022737"/>
    </source>
</evidence>
<dbReference type="InterPro" id="IPR027417">
    <property type="entry name" value="P-loop_NTPase"/>
</dbReference>
<keyword evidence="9" id="KW-1185">Reference proteome</keyword>
<dbReference type="InterPro" id="IPR044974">
    <property type="entry name" value="Disease_R_plants"/>
</dbReference>
<dbReference type="Gene3D" id="1.10.10.10">
    <property type="entry name" value="Winged helix-like DNA-binding domain superfamily/Winged helix DNA-binding domain"/>
    <property type="match status" value="1"/>
</dbReference>
<protein>
    <submittedName>
        <fullName evidence="8">Late blight resistance homolog R1A-10</fullName>
    </submittedName>
</protein>
<dbReference type="PANTHER" id="PTHR23155">
    <property type="entry name" value="DISEASE RESISTANCE PROTEIN RP"/>
    <property type="match status" value="1"/>
</dbReference>
<evidence type="ECO:0000256" key="1">
    <source>
        <dbReference type="ARBA" id="ARBA00008894"/>
    </source>
</evidence>
<dbReference type="Gene3D" id="1.10.8.430">
    <property type="entry name" value="Helical domain of apoptotic protease-activating factors"/>
    <property type="match status" value="1"/>
</dbReference>
<dbReference type="FunFam" id="3.40.50.300:FF:001091">
    <property type="entry name" value="Probable disease resistance protein At1g61300"/>
    <property type="match status" value="1"/>
</dbReference>
<comment type="similarity">
    <text evidence="1">Belongs to the disease resistance NB-LRR family.</text>
</comment>
<dbReference type="PANTHER" id="PTHR23155:SF1152">
    <property type="entry name" value="AAA+ ATPASE DOMAIN-CONTAINING PROTEIN"/>
    <property type="match status" value="1"/>
</dbReference>
<comment type="caution">
    <text evidence="8">The sequence shown here is derived from an EMBL/GenBank/DDBJ whole genome shotgun (WGS) entry which is preliminary data.</text>
</comment>
<keyword evidence="5" id="KW-0611">Plant defense</keyword>
<reference evidence="8 9" key="1">
    <citation type="submission" date="2019-12" db="EMBL/GenBank/DDBJ databases">
        <authorList>
            <person name="Alioto T."/>
            <person name="Alioto T."/>
            <person name="Gomez Garrido J."/>
        </authorList>
    </citation>
    <scope>NUCLEOTIDE SEQUENCE [LARGE SCALE GENOMIC DNA]</scope>
</reference>
<dbReference type="Proteomes" id="UP000594638">
    <property type="component" value="Unassembled WGS sequence"/>
</dbReference>
<name>A0A8S0PFJ6_OLEEU</name>
<gene>
    <name evidence="8" type="ORF">OLEA9_A035051</name>
</gene>
<dbReference type="Pfam" id="PF00931">
    <property type="entry name" value="NB-ARC"/>
    <property type="match status" value="1"/>
</dbReference>
<evidence type="ECO:0000256" key="5">
    <source>
        <dbReference type="ARBA" id="ARBA00022821"/>
    </source>
</evidence>
<evidence type="ECO:0000313" key="8">
    <source>
        <dbReference type="EMBL" id="CAA2934883.1"/>
    </source>
</evidence>
<dbReference type="PRINTS" id="PR00364">
    <property type="entry name" value="DISEASERSIST"/>
</dbReference>